<keyword evidence="4" id="KW-0378">Hydrolase</keyword>
<protein>
    <submittedName>
        <fullName evidence="8">Peptidase A1 domain-containing protein</fullName>
    </submittedName>
</protein>
<keyword evidence="3" id="KW-1015">Disulfide bond</keyword>
<feature type="chain" id="PRO_5005328967" evidence="5">
    <location>
        <begin position="18"/>
        <end position="408"/>
    </location>
</feature>
<dbReference type="SUPFAM" id="SSF50630">
    <property type="entry name" value="Acid proteases"/>
    <property type="match status" value="1"/>
</dbReference>
<evidence type="ECO:0000256" key="1">
    <source>
        <dbReference type="ARBA" id="ARBA00007447"/>
    </source>
</evidence>
<reference evidence="8" key="2">
    <citation type="submission" date="2015-08" db="UniProtKB">
        <authorList>
            <consortium name="WormBaseParasite"/>
        </authorList>
    </citation>
    <scope>IDENTIFICATION</scope>
</reference>
<evidence type="ECO:0000256" key="3">
    <source>
        <dbReference type="PIRSR" id="PIRSR601461-2"/>
    </source>
</evidence>
<dbReference type="CDD" id="cd05471">
    <property type="entry name" value="pepsin_like"/>
    <property type="match status" value="1"/>
</dbReference>
<evidence type="ECO:0000313" key="7">
    <source>
        <dbReference type="Proteomes" id="UP000035680"/>
    </source>
</evidence>
<keyword evidence="5" id="KW-0732">Signal</keyword>
<feature type="disulfide bond" evidence="3">
    <location>
        <begin position="333"/>
        <end position="364"/>
    </location>
</feature>
<feature type="signal peptide" evidence="5">
    <location>
        <begin position="1"/>
        <end position="17"/>
    </location>
</feature>
<dbReference type="PROSITE" id="PS51767">
    <property type="entry name" value="PEPTIDASE_A1"/>
    <property type="match status" value="1"/>
</dbReference>
<feature type="disulfide bond" evidence="3">
    <location>
        <begin position="117"/>
        <end position="127"/>
    </location>
</feature>
<accession>A0A0K0F106</accession>
<evidence type="ECO:0000256" key="5">
    <source>
        <dbReference type="SAM" id="SignalP"/>
    </source>
</evidence>
<dbReference type="STRING" id="75913.A0A0K0F106"/>
<keyword evidence="4" id="KW-0645">Protease</keyword>
<organism evidence="7 8">
    <name type="scientific">Strongyloides venezuelensis</name>
    <name type="common">Threadworm</name>
    <dbReference type="NCBI Taxonomy" id="75913"/>
    <lineage>
        <taxon>Eukaryota</taxon>
        <taxon>Metazoa</taxon>
        <taxon>Ecdysozoa</taxon>
        <taxon>Nematoda</taxon>
        <taxon>Chromadorea</taxon>
        <taxon>Rhabditida</taxon>
        <taxon>Tylenchina</taxon>
        <taxon>Panagrolaimomorpha</taxon>
        <taxon>Strongyloidoidea</taxon>
        <taxon>Strongyloididae</taxon>
        <taxon>Strongyloides</taxon>
    </lineage>
</organism>
<sequence length="408" mass="45972">MLLLFLVSFAFFIHSYGDEVYEFETYRVESIREKLIREGKLEEVMKEIDSPTEEPRGANETETEYYAKKKKKVVIQNVYSFFDVQYLGNVSLGTPGQKFRVVLDTGSSNFWVVDKACLKNGGKNNPCAGKSAFNSKKSLTYKNKHRKFSVTYAKDYAKGNIGEDTLQILGRKRTRIRMKKIEFGQASTLSPAAAHSPFEGIMGLAFRTIANDDMTPPLISAMHRKLLAKPFFTVHLRQIRGALSIYGGKFTYGAINKDHCGPVIGYQKLSHASYWQFKVRSISVNKLKYNHGFEAVADTGTSIIGAPPAIVEGIAKELNGQFIPQYGLYFVDCAKKTNGLKIKGYKMNLKIKKKHFITQYKNLCQLNLFPYASGGYGPAFILGDPLHQSYCVIYDIGNKRLGFAKPKR</sequence>
<feature type="domain" description="Peptidase A1" evidence="6">
    <location>
        <begin position="86"/>
        <end position="404"/>
    </location>
</feature>
<dbReference type="InterPro" id="IPR033121">
    <property type="entry name" value="PEPTIDASE_A1"/>
</dbReference>
<dbReference type="PRINTS" id="PR00792">
    <property type="entry name" value="PEPSIN"/>
</dbReference>
<dbReference type="GO" id="GO:0004190">
    <property type="term" value="F:aspartic-type endopeptidase activity"/>
    <property type="evidence" value="ECO:0007669"/>
    <property type="project" value="UniProtKB-KW"/>
</dbReference>
<dbReference type="InterPro" id="IPR034164">
    <property type="entry name" value="Pepsin-like_dom"/>
</dbReference>
<dbReference type="FunFam" id="2.40.70.10:FF:000008">
    <property type="entry name" value="Cathepsin D"/>
    <property type="match status" value="1"/>
</dbReference>
<evidence type="ECO:0000256" key="2">
    <source>
        <dbReference type="PIRSR" id="PIRSR601461-1"/>
    </source>
</evidence>
<feature type="active site" evidence="2">
    <location>
        <position position="298"/>
    </location>
</feature>
<evidence type="ECO:0000313" key="8">
    <source>
        <dbReference type="WBParaSite" id="SVE_0247300.1"/>
    </source>
</evidence>
<dbReference type="PANTHER" id="PTHR47966:SF45">
    <property type="entry name" value="PEPTIDASE A1 DOMAIN-CONTAINING PROTEIN"/>
    <property type="match status" value="1"/>
</dbReference>
<feature type="active site" evidence="2">
    <location>
        <position position="104"/>
    </location>
</feature>
<dbReference type="Pfam" id="PF00026">
    <property type="entry name" value="Asp"/>
    <property type="match status" value="1"/>
</dbReference>
<evidence type="ECO:0000256" key="4">
    <source>
        <dbReference type="RuleBase" id="RU000454"/>
    </source>
</evidence>
<keyword evidence="7" id="KW-1185">Reference proteome</keyword>
<dbReference type="PANTHER" id="PTHR47966">
    <property type="entry name" value="BETA-SITE APP-CLEAVING ENZYME, ISOFORM A-RELATED"/>
    <property type="match status" value="1"/>
</dbReference>
<comment type="similarity">
    <text evidence="1 4">Belongs to the peptidase A1 family.</text>
</comment>
<dbReference type="Gene3D" id="2.40.70.10">
    <property type="entry name" value="Acid Proteases"/>
    <property type="match status" value="2"/>
</dbReference>
<evidence type="ECO:0000259" key="6">
    <source>
        <dbReference type="PROSITE" id="PS51767"/>
    </source>
</evidence>
<proteinExistence type="inferred from homology"/>
<dbReference type="InterPro" id="IPR001969">
    <property type="entry name" value="Aspartic_peptidase_AS"/>
</dbReference>
<dbReference type="Proteomes" id="UP000035680">
    <property type="component" value="Unassembled WGS sequence"/>
</dbReference>
<dbReference type="InterPro" id="IPR001461">
    <property type="entry name" value="Aspartic_peptidase_A1"/>
</dbReference>
<keyword evidence="4" id="KW-0064">Aspartyl protease</keyword>
<dbReference type="InterPro" id="IPR021109">
    <property type="entry name" value="Peptidase_aspartic_dom_sf"/>
</dbReference>
<dbReference type="GO" id="GO:0006508">
    <property type="term" value="P:proteolysis"/>
    <property type="evidence" value="ECO:0007669"/>
    <property type="project" value="UniProtKB-KW"/>
</dbReference>
<dbReference type="AlphaFoldDB" id="A0A0K0F106"/>
<dbReference type="GO" id="GO:0005764">
    <property type="term" value="C:lysosome"/>
    <property type="evidence" value="ECO:0007669"/>
    <property type="project" value="TreeGrafter"/>
</dbReference>
<reference evidence="7" key="1">
    <citation type="submission" date="2014-07" db="EMBL/GenBank/DDBJ databases">
        <authorList>
            <person name="Martin A.A"/>
            <person name="De Silva N."/>
        </authorList>
    </citation>
    <scope>NUCLEOTIDE SEQUENCE</scope>
</reference>
<dbReference type="PROSITE" id="PS00141">
    <property type="entry name" value="ASP_PROTEASE"/>
    <property type="match status" value="1"/>
</dbReference>
<dbReference type="WBParaSite" id="SVE_0247300.1">
    <property type="protein sequence ID" value="SVE_0247300.1"/>
    <property type="gene ID" value="SVE_0247300"/>
</dbReference>
<name>A0A0K0F106_STRVS</name>